<comment type="caution">
    <text evidence="6">The sequence shown here is derived from an EMBL/GenBank/DDBJ whole genome shotgun (WGS) entry which is preliminary data.</text>
</comment>
<dbReference type="InterPro" id="IPR002142">
    <property type="entry name" value="Peptidase_S49"/>
</dbReference>
<dbReference type="RefSeq" id="WP_125983330.1">
    <property type="nucleotide sequence ID" value="NZ_NGJS01000003.1"/>
</dbReference>
<dbReference type="InterPro" id="IPR047272">
    <property type="entry name" value="S49_SppA_C"/>
</dbReference>
<evidence type="ECO:0000256" key="3">
    <source>
        <dbReference type="ARBA" id="ARBA00022801"/>
    </source>
</evidence>
<keyword evidence="3" id="KW-0378">Hydrolase</keyword>
<dbReference type="PANTHER" id="PTHR42987">
    <property type="entry name" value="PEPTIDASE S49"/>
    <property type="match status" value="1"/>
</dbReference>
<organism evidence="6 7">
    <name type="scientific">Vagococcus vulneris</name>
    <dbReference type="NCBI Taxonomy" id="1977869"/>
    <lineage>
        <taxon>Bacteria</taxon>
        <taxon>Bacillati</taxon>
        <taxon>Bacillota</taxon>
        <taxon>Bacilli</taxon>
        <taxon>Lactobacillales</taxon>
        <taxon>Enterococcaceae</taxon>
        <taxon>Vagococcus</taxon>
    </lineage>
</organism>
<protein>
    <submittedName>
        <fullName evidence="6">Signal peptide peptidase SppA</fullName>
    </submittedName>
</protein>
<proteinExistence type="inferred from homology"/>
<dbReference type="Proteomes" id="UP000287857">
    <property type="component" value="Unassembled WGS sequence"/>
</dbReference>
<dbReference type="CDD" id="cd07023">
    <property type="entry name" value="S49_Sppa_N_C"/>
    <property type="match status" value="1"/>
</dbReference>
<evidence type="ECO:0000256" key="2">
    <source>
        <dbReference type="ARBA" id="ARBA00022670"/>
    </source>
</evidence>
<accession>A0A430A0H0</accession>
<reference evidence="6 7" key="1">
    <citation type="submission" date="2017-05" db="EMBL/GenBank/DDBJ databases">
        <title>Vagococcus spp. assemblies.</title>
        <authorList>
            <person name="Gulvik C.A."/>
        </authorList>
    </citation>
    <scope>NUCLEOTIDE SEQUENCE [LARGE SCALE GENOMIC DNA]</scope>
    <source>
        <strain evidence="6 7">SS1995</strain>
    </source>
</reference>
<evidence type="ECO:0000313" key="7">
    <source>
        <dbReference type="Proteomes" id="UP000287857"/>
    </source>
</evidence>
<dbReference type="GO" id="GO:0008236">
    <property type="term" value="F:serine-type peptidase activity"/>
    <property type="evidence" value="ECO:0007669"/>
    <property type="project" value="UniProtKB-KW"/>
</dbReference>
<keyword evidence="2" id="KW-0645">Protease</keyword>
<feature type="domain" description="Peptidase S49" evidence="5">
    <location>
        <begin position="136"/>
        <end position="288"/>
    </location>
</feature>
<dbReference type="OrthoDB" id="9764363at2"/>
<dbReference type="SUPFAM" id="SSF52096">
    <property type="entry name" value="ClpP/crotonase"/>
    <property type="match status" value="1"/>
</dbReference>
<dbReference type="InterPro" id="IPR004635">
    <property type="entry name" value="Pept_S49_SppA"/>
</dbReference>
<sequence length="347" mass="37991">MNKRRWIAIGIAIGLLILSVITSGISSMLTQQKEETSQKTLTGLNKLLYGSDELEEEVIEQGSSSKKIAKLSVEGIIQDTGGSNMFSQGTYNHQEFMQQLKQIQEDDSIKGILLEVNSPGGGVYESAEIAHELNKIKKSKIPIYTSFGSMAASGGYYISANSDKIFASEETTTGSIGVIMSGLNYADLLKKIGVEDTTYKSGALKDMMSPNRKPTKEDQEVIQAFVMSAYERFVNVVSEGRKMDIEKVKKIADGRIYDGGQALDNGLIDAIGYPEDTLNALKKDKNLKGATVISYHTSSTGFASTWLGSKLAEWQGLKPSQIERMTTIIEKLGTSESPKPMYYYGGY</sequence>
<keyword evidence="7" id="KW-1185">Reference proteome</keyword>
<name>A0A430A0H0_9ENTE</name>
<evidence type="ECO:0000256" key="1">
    <source>
        <dbReference type="ARBA" id="ARBA00008683"/>
    </source>
</evidence>
<dbReference type="AlphaFoldDB" id="A0A430A0H0"/>
<dbReference type="Gene3D" id="3.90.226.10">
    <property type="entry name" value="2-enoyl-CoA Hydratase, Chain A, domain 1"/>
    <property type="match status" value="2"/>
</dbReference>
<evidence type="ECO:0000313" key="6">
    <source>
        <dbReference type="EMBL" id="RST99795.1"/>
    </source>
</evidence>
<gene>
    <name evidence="6" type="ORF">CBF37_03460</name>
</gene>
<dbReference type="GO" id="GO:0006508">
    <property type="term" value="P:proteolysis"/>
    <property type="evidence" value="ECO:0007669"/>
    <property type="project" value="UniProtKB-KW"/>
</dbReference>
<dbReference type="EMBL" id="NGJS01000003">
    <property type="protein sequence ID" value="RST99795.1"/>
    <property type="molecule type" value="Genomic_DNA"/>
</dbReference>
<comment type="similarity">
    <text evidence="1">Belongs to the peptidase S49 family.</text>
</comment>
<dbReference type="PANTHER" id="PTHR42987:SF7">
    <property type="entry name" value="SIGNAL PEPTIDE PEPTIDASE SPPA-RELATED"/>
    <property type="match status" value="1"/>
</dbReference>
<dbReference type="Pfam" id="PF01343">
    <property type="entry name" value="Peptidase_S49"/>
    <property type="match status" value="1"/>
</dbReference>
<dbReference type="NCBIfam" id="TIGR00706">
    <property type="entry name" value="SppA_dom"/>
    <property type="match status" value="1"/>
</dbReference>
<evidence type="ECO:0000256" key="4">
    <source>
        <dbReference type="ARBA" id="ARBA00022825"/>
    </source>
</evidence>
<evidence type="ECO:0000259" key="5">
    <source>
        <dbReference type="Pfam" id="PF01343"/>
    </source>
</evidence>
<keyword evidence="4" id="KW-0720">Serine protease</keyword>
<dbReference type="InterPro" id="IPR029045">
    <property type="entry name" value="ClpP/crotonase-like_dom_sf"/>
</dbReference>